<evidence type="ECO:0000256" key="6">
    <source>
        <dbReference type="ARBA" id="ARBA00023316"/>
    </source>
</evidence>
<name>A0AAT9G6L0_9RICK</name>
<dbReference type="GO" id="GO:0009252">
    <property type="term" value="P:peptidoglycan biosynthetic process"/>
    <property type="evidence" value="ECO:0007669"/>
    <property type="project" value="UniProtKB-UniRule"/>
</dbReference>
<dbReference type="GO" id="GO:0071555">
    <property type="term" value="P:cell wall organization"/>
    <property type="evidence" value="ECO:0007669"/>
    <property type="project" value="UniProtKB-KW"/>
</dbReference>
<keyword evidence="6 7" id="KW-0961">Cell wall biogenesis/degradation</keyword>
<dbReference type="PANTHER" id="PTHR30518:SF2">
    <property type="entry name" value="ENDOLYTIC MUREIN TRANSGLYCOSYLASE"/>
    <property type="match status" value="1"/>
</dbReference>
<keyword evidence="2 7" id="KW-0812">Transmembrane</keyword>
<protein>
    <recommendedName>
        <fullName evidence="7">Endolytic murein transglycosylase</fullName>
        <ecNumber evidence="7">4.2.2.29</ecNumber>
    </recommendedName>
    <alternativeName>
        <fullName evidence="7">Peptidoglycan lytic transglycosylase</fullName>
    </alternativeName>
    <alternativeName>
        <fullName evidence="7">Peptidoglycan polymerization terminase</fullName>
    </alternativeName>
</protein>
<dbReference type="EMBL" id="AP029170">
    <property type="protein sequence ID" value="BFD45440.1"/>
    <property type="molecule type" value="Genomic_DNA"/>
</dbReference>
<proteinExistence type="inferred from homology"/>
<evidence type="ECO:0000313" key="8">
    <source>
        <dbReference type="EMBL" id="BFD45440.1"/>
    </source>
</evidence>
<dbReference type="AlphaFoldDB" id="A0AAT9G6L0"/>
<accession>A0AAT9G6L0</accession>
<feature type="transmembrane region" description="Helical" evidence="7">
    <location>
        <begin position="12"/>
        <end position="33"/>
    </location>
</feature>
<keyword evidence="7" id="KW-0997">Cell inner membrane</keyword>
<keyword evidence="3 7" id="KW-1133">Transmembrane helix</keyword>
<dbReference type="Gene3D" id="3.30.160.60">
    <property type="entry name" value="Classic Zinc Finger"/>
    <property type="match status" value="1"/>
</dbReference>
<dbReference type="EC" id="4.2.2.29" evidence="7"/>
<sequence>MFKKILKIKFVFVTITLILLISGINFCIFYLFAPGVLVENKTVIIKPKLSTDQISMILNDHNIIKYPALFAFLAKIYSLKHSIKSGEYIFTQNISPMQTLRILSSGKSIIHKMVIPEGMLVYEIIKKINSEERLIGEIIGTIPEGFLMPSTYFFSYGDQKEQIIDKMRKLMSLQLDKIMEKLSPDSPLKTRLDVLILASIVEKEASLDAEKPLIAAVFLNRLTKHMKLQADPTTIYAITLGKDKLARRLTKKDLAIQSPYNTYYVFNLPPGAISCPGVKSLEAVVNPAKIDSLYFVVNIMGGHNFSNNLNDHNKYVEMYRKSLKEH</sequence>
<evidence type="ECO:0000256" key="2">
    <source>
        <dbReference type="ARBA" id="ARBA00022692"/>
    </source>
</evidence>
<dbReference type="GO" id="GO:0008932">
    <property type="term" value="F:lytic endotransglycosylase activity"/>
    <property type="evidence" value="ECO:0007669"/>
    <property type="project" value="UniProtKB-UniRule"/>
</dbReference>
<organism evidence="8">
    <name type="scientific">Candidatus Tisiphia endosymbiont of Sergentomyia squamirostris</name>
    <dbReference type="NCBI Taxonomy" id="3113639"/>
    <lineage>
        <taxon>Bacteria</taxon>
        <taxon>Pseudomonadati</taxon>
        <taxon>Pseudomonadota</taxon>
        <taxon>Alphaproteobacteria</taxon>
        <taxon>Rickettsiales</taxon>
        <taxon>Rickettsiaceae</taxon>
        <taxon>Rickettsieae</taxon>
        <taxon>Candidatus Tisiphia</taxon>
    </lineage>
</organism>
<comment type="function">
    <text evidence="7">Functions as a peptidoglycan terminase that cleaves nascent peptidoglycan strands endolytically to terminate their elongation.</text>
</comment>
<dbReference type="CDD" id="cd08010">
    <property type="entry name" value="MltG_like"/>
    <property type="match status" value="1"/>
</dbReference>
<feature type="site" description="Important for catalytic activity" evidence="7">
    <location>
        <position position="204"/>
    </location>
</feature>
<keyword evidence="4 7" id="KW-0472">Membrane</keyword>
<comment type="subcellular location">
    <subcellularLocation>
        <location evidence="7">Cell inner membrane</location>
        <topology evidence="7">Single-pass membrane protein</topology>
    </subcellularLocation>
</comment>
<gene>
    <name evidence="7 8" type="primary">mltG</name>
    <name evidence="8" type="ORF">DMENIID0002_00860</name>
</gene>
<evidence type="ECO:0000256" key="5">
    <source>
        <dbReference type="ARBA" id="ARBA00023239"/>
    </source>
</evidence>
<comment type="catalytic activity">
    <reaction evidence="7">
        <text>a peptidoglycan chain = a peptidoglycan chain with N-acetyl-1,6-anhydromuramyl-[peptide] at the reducing end + a peptidoglycan chain with N-acetylglucosamine at the non-reducing end.</text>
        <dbReference type="EC" id="4.2.2.29"/>
    </reaction>
</comment>
<dbReference type="Pfam" id="PF02618">
    <property type="entry name" value="YceG"/>
    <property type="match status" value="1"/>
</dbReference>
<evidence type="ECO:0000256" key="4">
    <source>
        <dbReference type="ARBA" id="ARBA00023136"/>
    </source>
</evidence>
<evidence type="ECO:0000256" key="7">
    <source>
        <dbReference type="HAMAP-Rule" id="MF_02065"/>
    </source>
</evidence>
<comment type="similarity">
    <text evidence="7">Belongs to the transglycosylase MltG family.</text>
</comment>
<dbReference type="GO" id="GO:0005886">
    <property type="term" value="C:plasma membrane"/>
    <property type="evidence" value="ECO:0007669"/>
    <property type="project" value="UniProtKB-SubCell"/>
</dbReference>
<evidence type="ECO:0000256" key="3">
    <source>
        <dbReference type="ARBA" id="ARBA00022989"/>
    </source>
</evidence>
<keyword evidence="1 7" id="KW-1003">Cell membrane</keyword>
<evidence type="ECO:0000256" key="1">
    <source>
        <dbReference type="ARBA" id="ARBA00022475"/>
    </source>
</evidence>
<dbReference type="HAMAP" id="MF_02065">
    <property type="entry name" value="MltG"/>
    <property type="match status" value="1"/>
</dbReference>
<keyword evidence="5 7" id="KW-0456">Lyase</keyword>
<dbReference type="PANTHER" id="PTHR30518">
    <property type="entry name" value="ENDOLYTIC MUREIN TRANSGLYCOSYLASE"/>
    <property type="match status" value="1"/>
</dbReference>
<reference evidence="8" key="1">
    <citation type="submission" date="2024-01" db="EMBL/GenBank/DDBJ databases">
        <title>Sequencing the genomes of a sandfly, Sergentomyia squamirostris, and its two endosymbionts.</title>
        <authorList>
            <person name="Itokawa K."/>
            <person name="Sanjoba C."/>
        </authorList>
    </citation>
    <scope>NUCLEOTIDE SEQUENCE</scope>
    <source>
        <strain evidence="8">RiSSQ</strain>
    </source>
</reference>
<dbReference type="Gene3D" id="3.30.1490.480">
    <property type="entry name" value="Endolytic murein transglycosylase"/>
    <property type="match status" value="1"/>
</dbReference>
<dbReference type="InterPro" id="IPR003770">
    <property type="entry name" value="MLTG-like"/>
</dbReference>
<dbReference type="NCBIfam" id="TIGR00247">
    <property type="entry name" value="endolytic transglycosylase MltG"/>
    <property type="match status" value="1"/>
</dbReference>